<dbReference type="AlphaFoldDB" id="A0AAV8WJF6"/>
<comment type="caution">
    <text evidence="1">The sequence shown here is derived from an EMBL/GenBank/DDBJ whole genome shotgun (WGS) entry which is preliminary data.</text>
</comment>
<protein>
    <submittedName>
        <fullName evidence="1">Uncharacterized protein</fullName>
    </submittedName>
</protein>
<reference evidence="1" key="1">
    <citation type="journal article" date="2023" name="Insect Mol. Biol.">
        <title>Genome sequencing provides insights into the evolution of gene families encoding plant cell wall-degrading enzymes in longhorned beetles.</title>
        <authorList>
            <person name="Shin N.R."/>
            <person name="Okamura Y."/>
            <person name="Kirsch R."/>
            <person name="Pauchet Y."/>
        </authorList>
    </citation>
    <scope>NUCLEOTIDE SEQUENCE</scope>
    <source>
        <strain evidence="1">RBIC_L_NR</strain>
    </source>
</reference>
<organism evidence="1 2">
    <name type="scientific">Rhamnusium bicolor</name>
    <dbReference type="NCBI Taxonomy" id="1586634"/>
    <lineage>
        <taxon>Eukaryota</taxon>
        <taxon>Metazoa</taxon>
        <taxon>Ecdysozoa</taxon>
        <taxon>Arthropoda</taxon>
        <taxon>Hexapoda</taxon>
        <taxon>Insecta</taxon>
        <taxon>Pterygota</taxon>
        <taxon>Neoptera</taxon>
        <taxon>Endopterygota</taxon>
        <taxon>Coleoptera</taxon>
        <taxon>Polyphaga</taxon>
        <taxon>Cucujiformia</taxon>
        <taxon>Chrysomeloidea</taxon>
        <taxon>Cerambycidae</taxon>
        <taxon>Lepturinae</taxon>
        <taxon>Rhagiini</taxon>
        <taxon>Rhamnusium</taxon>
    </lineage>
</organism>
<gene>
    <name evidence="1" type="ORF">NQ314_021175</name>
</gene>
<sequence length="137" mass="15660">MYVTYNDNLPKLSCSKCMFNLYFVENIRKQIIKSDEKLRSIFNRDGNFNELLKVTNAINATLSICEEENYNNIEIKEEKLNLNLEPEILTVTESTEQCVNNQSKLNNDISTQDSVGINLSDASGDENNIKSIISKKK</sequence>
<dbReference type="Proteomes" id="UP001162156">
    <property type="component" value="Unassembled WGS sequence"/>
</dbReference>
<accession>A0AAV8WJF6</accession>
<proteinExistence type="predicted"/>
<dbReference type="EMBL" id="JANEYF010005896">
    <property type="protein sequence ID" value="KAJ8926391.1"/>
    <property type="molecule type" value="Genomic_DNA"/>
</dbReference>
<evidence type="ECO:0000313" key="1">
    <source>
        <dbReference type="EMBL" id="KAJ8926391.1"/>
    </source>
</evidence>
<evidence type="ECO:0000313" key="2">
    <source>
        <dbReference type="Proteomes" id="UP001162156"/>
    </source>
</evidence>
<name>A0AAV8WJF6_9CUCU</name>
<keyword evidence="2" id="KW-1185">Reference proteome</keyword>